<keyword evidence="2 6" id="KW-0863">Zinc-finger</keyword>
<dbReference type="Gene3D" id="3.30.40.10">
    <property type="entry name" value="Zinc/RING finger domain, C3HC4 (zinc finger)"/>
    <property type="match status" value="1"/>
</dbReference>
<feature type="coiled-coil region" evidence="7">
    <location>
        <begin position="1381"/>
        <end position="1408"/>
    </location>
</feature>
<dbReference type="InterPro" id="IPR001965">
    <property type="entry name" value="Znf_PHD"/>
</dbReference>
<evidence type="ECO:0000256" key="5">
    <source>
        <dbReference type="PROSITE-ProRule" id="PRU00035"/>
    </source>
</evidence>
<evidence type="ECO:0000256" key="7">
    <source>
        <dbReference type="SAM" id="Coils"/>
    </source>
</evidence>
<dbReference type="InterPro" id="IPR011011">
    <property type="entry name" value="Znf_FYVE_PHD"/>
</dbReference>
<keyword evidence="3" id="KW-0862">Zinc</keyword>
<dbReference type="Pfam" id="PF24324">
    <property type="entry name" value="MYND_ZMYND11_ZMYD8"/>
    <property type="match status" value="1"/>
</dbReference>
<dbReference type="SMART" id="SM00293">
    <property type="entry name" value="PWWP"/>
    <property type="match status" value="1"/>
</dbReference>
<evidence type="ECO:0000256" key="4">
    <source>
        <dbReference type="ARBA" id="ARBA00023117"/>
    </source>
</evidence>
<name>A0ABN7SI12_OIKDI</name>
<dbReference type="CDD" id="cd05841">
    <property type="entry name" value="PWWP_BS69-like"/>
    <property type="match status" value="1"/>
</dbReference>
<feature type="compositionally biased region" description="Basic and acidic residues" evidence="8">
    <location>
        <begin position="1219"/>
        <end position="1237"/>
    </location>
</feature>
<feature type="compositionally biased region" description="Low complexity" evidence="8">
    <location>
        <begin position="51"/>
        <end position="60"/>
    </location>
</feature>
<dbReference type="PROSITE" id="PS01359">
    <property type="entry name" value="ZF_PHD_1"/>
    <property type="match status" value="1"/>
</dbReference>
<feature type="compositionally biased region" description="Polar residues" evidence="8">
    <location>
        <begin position="585"/>
        <end position="595"/>
    </location>
</feature>
<evidence type="ECO:0000259" key="11">
    <source>
        <dbReference type="PROSITE" id="PS50812"/>
    </source>
</evidence>
<dbReference type="InterPro" id="IPR002893">
    <property type="entry name" value="Znf_MYND"/>
</dbReference>
<dbReference type="Gene3D" id="2.30.30.140">
    <property type="match status" value="1"/>
</dbReference>
<dbReference type="PROSITE" id="PS50812">
    <property type="entry name" value="PWWP"/>
    <property type="match status" value="1"/>
</dbReference>
<keyword evidence="14" id="KW-1185">Reference proteome</keyword>
<feature type="compositionally biased region" description="Basic and acidic residues" evidence="8">
    <location>
        <begin position="1156"/>
        <end position="1182"/>
    </location>
</feature>
<evidence type="ECO:0000259" key="10">
    <source>
        <dbReference type="PROSITE" id="PS50016"/>
    </source>
</evidence>
<dbReference type="PANTHER" id="PTHR46453">
    <property type="entry name" value="PROTEIN KINASE C-BINDING PROTEIN 1"/>
    <property type="match status" value="1"/>
</dbReference>
<evidence type="ECO:0000313" key="14">
    <source>
        <dbReference type="Proteomes" id="UP001158576"/>
    </source>
</evidence>
<proteinExistence type="predicted"/>
<sequence length="1456" mass="163136">MDRGGHRNHGGWNRNNRGRGGGPPWRNGNPFHQGFNKGGPNRNHRGNFRGSNQNRFNNSFDRNRDRSPSNSRAQNSESRDKDTRSLPSTQTLEPKKTSLLDSTPSKTIPAETTNSNSNSNFLGIGYGSDDDDDELDDGLKIDEGSTEEDAHSEKAAETVPAKDKTMAKSDETSKSKNIEETTTLEKEGASDKEPKAKNPSKSDEKEVKISPEKSKTSEKEKTEEEQQIGKPSSEASSTGESVNNSTEKMEKVPPPPPSKPGKKLDEADDGKKKKDSAAVTTETKEKKSEEKKKAQNPEASVEKKAENEKSSEEGAIEELSAKAASSGGKVPEKKKQDDNQQNKTQPKSENNGSGAKALEEKEPKKSAENELTKNDILKTSKSETLKDSKEPTPAQSDKEGEKSTPESSSEPKKKNLKEAAKDSDKSTAKADVKSSPKKEKTLTVIQKSPEKMTDKSEKTPEKPQKEAAKKSQEVTKSPIEKKETRRSSQSSEKTDSEKKPPPPPPKKTEKTLLSDEKISSKKSISLNNLLKEKEKELSNSEKSPSPKITPEKSTRTRPERTPPESKRKSSDLIKKEQTKIDRFMTSKQDQGTKVNDISEKLKKQKEVEAETGKSSSAEGRRSERSSRRSTGSRRDSSSRSPERKIEKDNERRKKDDKPKVLSEDIFDREVEKSLGEKKSLRAFSRPDPQKRSSSSMEPDDEKQPEAKKSRTELSPSQDGLMSPTRTKVTSLQERRSSVTKKESPSPTELNATALDLHPSADGSNDFYCWSCHLEGKVVCCDVCPRVYHEKCLPKVQKKIQASERFFCPECTRIEEAENLETRVESMKNVSLHNLSIMLRNCLSKIRPPGIEIFMQPVDTQANPNYLDYIFHPMDMSQIEANIKEKKYGSTDAFLADLKWIKHNCIIFNGAKNDFSTTANKIIRIAETECQEIENCPSCYLGPLTKPVDWFVQVCDKVHPIVWGKLSGYPVWPAKVMCCQRLGSQSKGSGDSKTSRHHVDIRFFGQHDKAWLSVTHVTMHTSEDPYTRPGCPKANKQKKEFEEAIRELKQYIANLERKYGKLKRFPPKTPFDPEKHFDVKNLFEAVPGNVLAKIPPLRKEPRANDKIKTLIKGVSTIINPKSDKQKSADSDDSANGAFDFPSDDDSDDGNKLIISDEASKEDVKKRKPKSEPARAPKRLRSDSPAETTAQQQKSKLRTESPISEKSAPPPPPPEGKNAYHRQEKERKEAIKRGRERPPPRSTPEPKVLEPPNNTPKNGKEKSKGAAKENSRLGSASILSEIQGLKALSSTIPRDLSPSLNTLPVSGLPPNVSMGQYQDRIMGHFEHIIKQMYGEMLSSLEGGGQAEALRLEVDRLKWQHEMELADMRHNNELTIAEIRQSMENEKNLEIERLEAKLRKEQEEAILATKSKQWCAQCGKEAVFYCCWNTAYCDYPCQQGHWPVHMEHCTQSQGGQPPK</sequence>
<evidence type="ECO:0000313" key="13">
    <source>
        <dbReference type="EMBL" id="CAG5098194.1"/>
    </source>
</evidence>
<dbReference type="Gene3D" id="1.20.920.10">
    <property type="entry name" value="Bromodomain-like"/>
    <property type="match status" value="1"/>
</dbReference>
<dbReference type="Pfam" id="PF23460">
    <property type="entry name" value="ZMYND8_CC"/>
    <property type="match status" value="1"/>
</dbReference>
<dbReference type="SUPFAM" id="SSF57903">
    <property type="entry name" value="FYVE/PHD zinc finger"/>
    <property type="match status" value="1"/>
</dbReference>
<feature type="compositionally biased region" description="Polar residues" evidence="8">
    <location>
        <begin position="1183"/>
        <end position="1192"/>
    </location>
</feature>
<dbReference type="InterPro" id="IPR000313">
    <property type="entry name" value="PWWP_dom"/>
</dbReference>
<dbReference type="InterPro" id="IPR019786">
    <property type="entry name" value="Zinc_finger_PHD-type_CS"/>
</dbReference>
<feature type="compositionally biased region" description="Basic and acidic residues" evidence="8">
    <location>
        <begin position="530"/>
        <end position="539"/>
    </location>
</feature>
<dbReference type="InterPro" id="IPR036427">
    <property type="entry name" value="Bromodomain-like_sf"/>
</dbReference>
<feature type="compositionally biased region" description="Basic and acidic residues" evidence="8">
    <location>
        <begin position="357"/>
        <end position="441"/>
    </location>
</feature>
<dbReference type="PROSITE" id="PS50014">
    <property type="entry name" value="BROMODOMAIN_2"/>
    <property type="match status" value="1"/>
</dbReference>
<feature type="compositionally biased region" description="Basic and acidic residues" evidence="8">
    <location>
        <begin position="137"/>
        <end position="224"/>
    </location>
</feature>
<feature type="compositionally biased region" description="Polar residues" evidence="8">
    <location>
        <begin position="229"/>
        <end position="246"/>
    </location>
</feature>
<dbReference type="SUPFAM" id="SSF47370">
    <property type="entry name" value="Bromodomain"/>
    <property type="match status" value="1"/>
</dbReference>
<keyword evidence="1" id="KW-0479">Metal-binding</keyword>
<dbReference type="PROSITE" id="PS50865">
    <property type="entry name" value="ZF_MYND_2"/>
    <property type="match status" value="1"/>
</dbReference>
<reference evidence="13 14" key="1">
    <citation type="submission" date="2021-04" db="EMBL/GenBank/DDBJ databases">
        <authorList>
            <person name="Bliznina A."/>
        </authorList>
    </citation>
    <scope>NUCLEOTIDE SEQUENCE [LARGE SCALE GENOMIC DNA]</scope>
</reference>
<feature type="compositionally biased region" description="Basic and acidic residues" evidence="8">
    <location>
        <begin position="618"/>
        <end position="679"/>
    </location>
</feature>
<dbReference type="InterPro" id="IPR056987">
    <property type="entry name" value="ZMYND8_CC"/>
</dbReference>
<dbReference type="PANTHER" id="PTHR46453:SF5">
    <property type="entry name" value="PROTEIN KINASE C-BINDING PROTEIN 1 ISOFORM X1"/>
    <property type="match status" value="1"/>
</dbReference>
<dbReference type="InterPro" id="IPR001487">
    <property type="entry name" value="Bromodomain"/>
</dbReference>
<evidence type="ECO:0000259" key="9">
    <source>
        <dbReference type="PROSITE" id="PS50014"/>
    </source>
</evidence>
<dbReference type="Gene3D" id="6.10.140.2220">
    <property type="match status" value="1"/>
</dbReference>
<feature type="compositionally biased region" description="Basic and acidic residues" evidence="8">
    <location>
        <begin position="596"/>
        <end position="611"/>
    </location>
</feature>
<keyword evidence="4 5" id="KW-0103">Bromodomain</keyword>
<dbReference type="SUPFAM" id="SSF63748">
    <property type="entry name" value="Tudor/PWWP/MBT"/>
    <property type="match status" value="1"/>
</dbReference>
<keyword evidence="7" id="KW-0175">Coiled coil</keyword>
<dbReference type="InterPro" id="IPR044075">
    <property type="entry name" value="PRKCBP1_PHD"/>
</dbReference>
<evidence type="ECO:0000256" key="2">
    <source>
        <dbReference type="ARBA" id="ARBA00022771"/>
    </source>
</evidence>
<gene>
    <name evidence="13" type="ORF">OKIOD_LOCUS7008</name>
</gene>
<feature type="domain" description="PWWP" evidence="11">
    <location>
        <begin position="957"/>
        <end position="1022"/>
    </location>
</feature>
<dbReference type="InterPro" id="IPR057053">
    <property type="entry name" value="MYND_ZMYND11_ZMYD8"/>
</dbReference>
<dbReference type="EMBL" id="OU015569">
    <property type="protein sequence ID" value="CAG5098194.1"/>
    <property type="molecule type" value="Genomic_DNA"/>
</dbReference>
<feature type="compositionally biased region" description="Basic and acidic residues" evidence="8">
    <location>
        <begin position="1256"/>
        <end position="1269"/>
    </location>
</feature>
<feature type="compositionally biased region" description="Basic and acidic residues" evidence="8">
    <location>
        <begin position="262"/>
        <end position="312"/>
    </location>
</feature>
<dbReference type="Proteomes" id="UP001158576">
    <property type="component" value="Chromosome XSR"/>
</dbReference>
<dbReference type="Pfam" id="PF00439">
    <property type="entry name" value="Bromodomain"/>
    <property type="match status" value="1"/>
</dbReference>
<feature type="region of interest" description="Disordered" evidence="8">
    <location>
        <begin position="1120"/>
        <end position="1270"/>
    </location>
</feature>
<feature type="region of interest" description="Disordered" evidence="8">
    <location>
        <begin position="1"/>
        <end position="750"/>
    </location>
</feature>
<evidence type="ECO:0000256" key="8">
    <source>
        <dbReference type="SAM" id="MobiDB-lite"/>
    </source>
</evidence>
<feature type="compositionally biased region" description="Basic and acidic residues" evidence="8">
    <location>
        <begin position="732"/>
        <end position="743"/>
    </location>
</feature>
<feature type="compositionally biased region" description="Basic and acidic residues" evidence="8">
    <location>
        <begin position="330"/>
        <end position="340"/>
    </location>
</feature>
<evidence type="ECO:0000259" key="12">
    <source>
        <dbReference type="PROSITE" id="PS50865"/>
    </source>
</evidence>
<dbReference type="PROSITE" id="PS50016">
    <property type="entry name" value="ZF_PHD_2"/>
    <property type="match status" value="1"/>
</dbReference>
<feature type="domain" description="Bromo" evidence="9">
    <location>
        <begin position="845"/>
        <end position="915"/>
    </location>
</feature>
<feature type="compositionally biased region" description="Polar residues" evidence="8">
    <location>
        <begin position="712"/>
        <end position="731"/>
    </location>
</feature>
<feature type="coiled-coil region" evidence="7">
    <location>
        <begin position="1030"/>
        <end position="1064"/>
    </location>
</feature>
<dbReference type="CDD" id="cd15538">
    <property type="entry name" value="PHD_PRKCBP1"/>
    <property type="match status" value="1"/>
</dbReference>
<evidence type="ECO:0000256" key="6">
    <source>
        <dbReference type="PROSITE-ProRule" id="PRU00134"/>
    </source>
</evidence>
<organism evidence="13 14">
    <name type="scientific">Oikopleura dioica</name>
    <name type="common">Tunicate</name>
    <dbReference type="NCBI Taxonomy" id="34765"/>
    <lineage>
        <taxon>Eukaryota</taxon>
        <taxon>Metazoa</taxon>
        <taxon>Chordata</taxon>
        <taxon>Tunicata</taxon>
        <taxon>Appendicularia</taxon>
        <taxon>Copelata</taxon>
        <taxon>Oikopleuridae</taxon>
        <taxon>Oikopleura</taxon>
    </lineage>
</organism>
<evidence type="ECO:0000256" key="1">
    <source>
        <dbReference type="ARBA" id="ARBA00022723"/>
    </source>
</evidence>
<feature type="compositionally biased region" description="Polar residues" evidence="8">
    <location>
        <begin position="99"/>
        <end position="121"/>
    </location>
</feature>
<dbReference type="InterPro" id="IPR013083">
    <property type="entry name" value="Znf_RING/FYVE/PHD"/>
</dbReference>
<feature type="compositionally biased region" description="Basic and acidic residues" evidence="8">
    <location>
        <begin position="549"/>
        <end position="584"/>
    </location>
</feature>
<protein>
    <submittedName>
        <fullName evidence="13">Oidioi.mRNA.OKI2018_I69.XSR.g15450.t1.cds</fullName>
    </submittedName>
</protein>
<feature type="compositionally biased region" description="Basic and acidic residues" evidence="8">
    <location>
        <begin position="701"/>
        <end position="711"/>
    </location>
</feature>
<dbReference type="PROSITE" id="PS01360">
    <property type="entry name" value="ZF_MYND_1"/>
    <property type="match status" value="1"/>
</dbReference>
<accession>A0ABN7SI12</accession>
<feature type="domain" description="MYND-type" evidence="12">
    <location>
        <begin position="1412"/>
        <end position="1446"/>
    </location>
</feature>
<dbReference type="PRINTS" id="PR00503">
    <property type="entry name" value="BROMODOMAIN"/>
</dbReference>
<evidence type="ECO:0000256" key="3">
    <source>
        <dbReference type="ARBA" id="ARBA00022833"/>
    </source>
</evidence>
<dbReference type="InterPro" id="IPR019787">
    <property type="entry name" value="Znf_PHD-finger"/>
</dbReference>
<feature type="compositionally biased region" description="Basic and acidic residues" evidence="8">
    <location>
        <begin position="448"/>
        <end position="519"/>
    </location>
</feature>
<feature type="domain" description="PHD-type" evidence="10">
    <location>
        <begin position="765"/>
        <end position="813"/>
    </location>
</feature>
<dbReference type="SMART" id="SM00249">
    <property type="entry name" value="PHD"/>
    <property type="match status" value="1"/>
</dbReference>
<dbReference type="Pfam" id="PF00855">
    <property type="entry name" value="PWWP"/>
    <property type="match status" value="1"/>
</dbReference>
<dbReference type="SUPFAM" id="SSF144232">
    <property type="entry name" value="HIT/MYND zinc finger-like"/>
    <property type="match status" value="1"/>
</dbReference>